<comment type="caution">
    <text evidence="2">The sequence shown here is derived from an EMBL/GenBank/DDBJ whole genome shotgun (WGS) entry which is preliminary data.</text>
</comment>
<evidence type="ECO:0000313" key="3">
    <source>
        <dbReference type="Proteomes" id="UP000639338"/>
    </source>
</evidence>
<reference evidence="2 3" key="1">
    <citation type="submission" date="2020-08" db="EMBL/GenBank/DDBJ databases">
        <title>Aphidius gifuensis genome sequencing and assembly.</title>
        <authorList>
            <person name="Du Z."/>
        </authorList>
    </citation>
    <scope>NUCLEOTIDE SEQUENCE [LARGE SCALE GENOMIC DNA]</scope>
    <source>
        <strain evidence="2">YNYX2018</strain>
        <tissue evidence="2">Adults</tissue>
    </source>
</reference>
<sequence>MFQIKNSKNSKISTKEDETCWLQQNEKKENDKKNNNKNIKRDGEDDDGYLIMKPLMMNKKPQTISFDGVSAVGKTTFLSHIKHLSNVSIIKNDYTDICRQKPIYKGKEEILESVFVMHLFFE</sequence>
<keyword evidence="3" id="KW-1185">Reference proteome</keyword>
<dbReference type="AlphaFoldDB" id="A0A834XKW9"/>
<dbReference type="SUPFAM" id="SSF52540">
    <property type="entry name" value="P-loop containing nucleoside triphosphate hydrolases"/>
    <property type="match status" value="1"/>
</dbReference>
<evidence type="ECO:0000313" key="2">
    <source>
        <dbReference type="EMBL" id="KAF7987219.1"/>
    </source>
</evidence>
<dbReference type="Proteomes" id="UP000639338">
    <property type="component" value="Unassembled WGS sequence"/>
</dbReference>
<dbReference type="InterPro" id="IPR027417">
    <property type="entry name" value="P-loop_NTPase"/>
</dbReference>
<name>A0A834XKW9_APHGI</name>
<feature type="compositionally biased region" description="Basic and acidic residues" evidence="1">
    <location>
        <begin position="25"/>
        <end position="43"/>
    </location>
</feature>
<dbReference type="EMBL" id="JACMRX010000007">
    <property type="protein sequence ID" value="KAF7987219.1"/>
    <property type="molecule type" value="Genomic_DNA"/>
</dbReference>
<organism evidence="2 3">
    <name type="scientific">Aphidius gifuensis</name>
    <name type="common">Parasitoid wasp</name>
    <dbReference type="NCBI Taxonomy" id="684658"/>
    <lineage>
        <taxon>Eukaryota</taxon>
        <taxon>Metazoa</taxon>
        <taxon>Ecdysozoa</taxon>
        <taxon>Arthropoda</taxon>
        <taxon>Hexapoda</taxon>
        <taxon>Insecta</taxon>
        <taxon>Pterygota</taxon>
        <taxon>Neoptera</taxon>
        <taxon>Endopterygota</taxon>
        <taxon>Hymenoptera</taxon>
        <taxon>Apocrita</taxon>
        <taxon>Ichneumonoidea</taxon>
        <taxon>Braconidae</taxon>
        <taxon>Aphidiinae</taxon>
        <taxon>Aphidius</taxon>
    </lineage>
</organism>
<evidence type="ECO:0000256" key="1">
    <source>
        <dbReference type="SAM" id="MobiDB-lite"/>
    </source>
</evidence>
<proteinExistence type="predicted"/>
<feature type="region of interest" description="Disordered" evidence="1">
    <location>
        <begin position="23"/>
        <end position="46"/>
    </location>
</feature>
<protein>
    <submittedName>
        <fullName evidence="2">Uncharacterized protein</fullName>
    </submittedName>
</protein>
<accession>A0A834XKW9</accession>
<gene>
    <name evidence="2" type="ORF">HCN44_010412</name>
</gene>